<dbReference type="PANTHER" id="PTHR30469:SF33">
    <property type="entry name" value="SLR1207 PROTEIN"/>
    <property type="match status" value="1"/>
</dbReference>
<dbReference type="Proteomes" id="UP000177354">
    <property type="component" value="Unassembled WGS sequence"/>
</dbReference>
<dbReference type="Gene3D" id="2.40.30.170">
    <property type="match status" value="1"/>
</dbReference>
<dbReference type="GO" id="GO:0015562">
    <property type="term" value="F:efflux transmembrane transporter activity"/>
    <property type="evidence" value="ECO:0007669"/>
    <property type="project" value="TreeGrafter"/>
</dbReference>
<evidence type="ECO:0000313" key="6">
    <source>
        <dbReference type="EMBL" id="OGG08190.1"/>
    </source>
</evidence>
<keyword evidence="2" id="KW-0472">Membrane</keyword>
<keyword evidence="2" id="KW-0812">Transmembrane</keyword>
<protein>
    <submittedName>
        <fullName evidence="6">Uncharacterized protein</fullName>
    </submittedName>
</protein>
<dbReference type="AlphaFoldDB" id="A0A1F5Z6Y0"/>
<feature type="region of interest" description="Disordered" evidence="1">
    <location>
        <begin position="389"/>
        <end position="422"/>
    </location>
</feature>
<dbReference type="GO" id="GO:1990281">
    <property type="term" value="C:efflux pump complex"/>
    <property type="evidence" value="ECO:0007669"/>
    <property type="project" value="TreeGrafter"/>
</dbReference>
<evidence type="ECO:0000259" key="5">
    <source>
        <dbReference type="Pfam" id="PF25990"/>
    </source>
</evidence>
<evidence type="ECO:0000313" key="7">
    <source>
        <dbReference type="Proteomes" id="UP000177354"/>
    </source>
</evidence>
<comment type="caution">
    <text evidence="6">The sequence shown here is derived from an EMBL/GenBank/DDBJ whole genome shotgun (WGS) entry which is preliminary data.</text>
</comment>
<dbReference type="Pfam" id="PF25975">
    <property type="entry name" value="CzcB_C"/>
    <property type="match status" value="1"/>
</dbReference>
<dbReference type="InterPro" id="IPR058625">
    <property type="entry name" value="MdtA-like_BSH"/>
</dbReference>
<feature type="domain" description="Multidrug resistance protein MdtA-like barrel-sandwich hybrid" evidence="3">
    <location>
        <begin position="68"/>
        <end position="237"/>
    </location>
</feature>
<feature type="domain" description="CzcB-like C-terminal circularly permuted SH3-like" evidence="4">
    <location>
        <begin position="340"/>
        <end position="395"/>
    </location>
</feature>
<dbReference type="InterPro" id="IPR058636">
    <property type="entry name" value="Beta-barrel_YknX"/>
</dbReference>
<name>A0A1F5Z6Y0_9BACT</name>
<proteinExistence type="predicted"/>
<dbReference type="Pfam" id="PF25990">
    <property type="entry name" value="Beta-barrel_YknX"/>
    <property type="match status" value="1"/>
</dbReference>
<feature type="compositionally biased region" description="Low complexity" evidence="1">
    <location>
        <begin position="389"/>
        <end position="411"/>
    </location>
</feature>
<feature type="domain" description="YknX-like beta-barrel" evidence="5">
    <location>
        <begin position="257"/>
        <end position="330"/>
    </location>
</feature>
<dbReference type="Gene3D" id="2.40.50.100">
    <property type="match status" value="1"/>
</dbReference>
<dbReference type="InterPro" id="IPR058649">
    <property type="entry name" value="CzcB_C"/>
</dbReference>
<sequence>MKFLKTIFEFPPLVKILIVLLVLGTGWFTFRSIKTSSTQTARYQTAVVEKGTLTVVVNASGQVTSQNSAAVDTQASGVVTKVFVENGQKVISGDKIAELDLDLVGKQRSSQAQASYLASKNNLETAKINYYALQSDLLTNWKEFMDISQSSLYENSDKTPNTANRELPEFMTVNNDWLGAEAKYKQQENVVKQSQTALNSSWLSYQHTSSTIFAPISGTVTGLSLQKGLIITAQSNTSGTATSQKIASIKTDASPVIQVNLSQIDTPKVKVSNKATITFDAFPGKSFTGKVISIDTIGSVSSGVTTYPAVIILDTKVPDVLSNMTAIANIITQVKDNVLLVPVSAVQTQSGESLVRVIKNGQPQQVVVETGLSSGVQYEIVSGLKEGDTVVTGTSTTPSTRQTSGQTQSPFGGFGGGGFIRR</sequence>
<dbReference type="Pfam" id="PF25917">
    <property type="entry name" value="BSH_RND"/>
    <property type="match status" value="1"/>
</dbReference>
<evidence type="ECO:0000259" key="3">
    <source>
        <dbReference type="Pfam" id="PF25917"/>
    </source>
</evidence>
<gene>
    <name evidence="6" type="ORF">A2777_02280</name>
</gene>
<dbReference type="Gene3D" id="2.40.420.20">
    <property type="match status" value="1"/>
</dbReference>
<reference evidence="6 7" key="1">
    <citation type="journal article" date="2016" name="Nat. Commun.">
        <title>Thousands of microbial genomes shed light on interconnected biogeochemical processes in an aquifer system.</title>
        <authorList>
            <person name="Anantharaman K."/>
            <person name="Brown C.T."/>
            <person name="Hug L.A."/>
            <person name="Sharon I."/>
            <person name="Castelle C.J."/>
            <person name="Probst A.J."/>
            <person name="Thomas B.C."/>
            <person name="Singh A."/>
            <person name="Wilkins M.J."/>
            <person name="Karaoz U."/>
            <person name="Brodie E.L."/>
            <person name="Williams K.H."/>
            <person name="Hubbard S.S."/>
            <person name="Banfield J.F."/>
        </authorList>
    </citation>
    <scope>NUCLEOTIDE SEQUENCE [LARGE SCALE GENOMIC DNA]</scope>
</reference>
<accession>A0A1F5Z6Y0</accession>
<evidence type="ECO:0000256" key="1">
    <source>
        <dbReference type="SAM" id="MobiDB-lite"/>
    </source>
</evidence>
<feature type="compositionally biased region" description="Gly residues" evidence="1">
    <location>
        <begin position="412"/>
        <end position="422"/>
    </location>
</feature>
<keyword evidence="2" id="KW-1133">Transmembrane helix</keyword>
<evidence type="ECO:0000256" key="2">
    <source>
        <dbReference type="SAM" id="Phobius"/>
    </source>
</evidence>
<dbReference type="PANTHER" id="PTHR30469">
    <property type="entry name" value="MULTIDRUG RESISTANCE PROTEIN MDTA"/>
    <property type="match status" value="1"/>
</dbReference>
<organism evidence="6 7">
    <name type="scientific">Candidatus Gottesmanbacteria bacterium RIFCSPHIGHO2_01_FULL_40_15</name>
    <dbReference type="NCBI Taxonomy" id="1798376"/>
    <lineage>
        <taxon>Bacteria</taxon>
        <taxon>Candidatus Gottesmaniibacteriota</taxon>
    </lineage>
</organism>
<evidence type="ECO:0000259" key="4">
    <source>
        <dbReference type="Pfam" id="PF25975"/>
    </source>
</evidence>
<dbReference type="EMBL" id="MFJF01000005">
    <property type="protein sequence ID" value="OGG08190.1"/>
    <property type="molecule type" value="Genomic_DNA"/>
</dbReference>
<dbReference type="SUPFAM" id="SSF111369">
    <property type="entry name" value="HlyD-like secretion proteins"/>
    <property type="match status" value="1"/>
</dbReference>
<feature type="transmembrane region" description="Helical" evidence="2">
    <location>
        <begin position="12"/>
        <end position="30"/>
    </location>
</feature>